<dbReference type="PANTHER" id="PTHR42941:SF1">
    <property type="entry name" value="SLL1037 PROTEIN"/>
    <property type="match status" value="1"/>
</dbReference>
<dbReference type="Proteomes" id="UP001556692">
    <property type="component" value="Unassembled WGS sequence"/>
</dbReference>
<dbReference type="Pfam" id="PF16868">
    <property type="entry name" value="NMT1_3"/>
    <property type="match status" value="1"/>
</dbReference>
<organism evidence="2 3">
    <name type="scientific">Aquibium pacificus</name>
    <dbReference type="NCBI Taxonomy" id="3153579"/>
    <lineage>
        <taxon>Bacteria</taxon>
        <taxon>Pseudomonadati</taxon>
        <taxon>Pseudomonadota</taxon>
        <taxon>Alphaproteobacteria</taxon>
        <taxon>Hyphomicrobiales</taxon>
        <taxon>Phyllobacteriaceae</taxon>
        <taxon>Aquibium</taxon>
    </lineage>
</organism>
<proteinExistence type="predicted"/>
<dbReference type="InterPro" id="IPR011852">
    <property type="entry name" value="TRAP_TAXI"/>
</dbReference>
<evidence type="ECO:0000256" key="1">
    <source>
        <dbReference type="SAM" id="SignalP"/>
    </source>
</evidence>
<protein>
    <submittedName>
        <fullName evidence="2">TAXI family TRAP transporter solute-binding subunit</fullName>
    </submittedName>
</protein>
<dbReference type="PANTHER" id="PTHR42941">
    <property type="entry name" value="SLL1037 PROTEIN"/>
    <property type="match status" value="1"/>
</dbReference>
<dbReference type="EMBL" id="JBDPGJ010000010">
    <property type="protein sequence ID" value="MEX0409620.1"/>
    <property type="molecule type" value="Genomic_DNA"/>
</dbReference>
<feature type="signal peptide" evidence="1">
    <location>
        <begin position="1"/>
        <end position="25"/>
    </location>
</feature>
<dbReference type="NCBIfam" id="TIGR02122">
    <property type="entry name" value="TRAP_TAXI"/>
    <property type="match status" value="1"/>
</dbReference>
<reference evidence="2 3" key="1">
    <citation type="submission" date="2024-05" db="EMBL/GenBank/DDBJ databases">
        <authorList>
            <person name="Jiang F."/>
        </authorList>
    </citation>
    <scope>NUCLEOTIDE SEQUENCE [LARGE SCALE GENOMIC DNA]</scope>
    <source>
        <strain evidence="2 3">LZ166</strain>
    </source>
</reference>
<sequence length="390" mass="42141">MKSHGITASLLLAASVLIAAPQAGAAEIDLPRDISWTAFGTSSSGYAQSVGIGQMLKSKYDVDLRIIPGENDIERMVPLRAGQSDICACGIASYFAQEGVQMFAAKAWGPQRLYNLFNNVGINGQTAAVAADVGVKTIADLKGKRIAWIKASPGNNMNMTAFLAFGGLTWDDVEKVEVPGVQQSLDAILNDQVDAAWASTLTGTLNQIAASPRGLYYPPMPKDDTAGWERAHAIAPWFAPVLVQSFIKATGVEEPFEGMNYPYPLFVASPDIDDAVAYGLTAAILGNFDAIKEAGPSMEGYAIDRQLLSYVFPYHPQSIAYFKEQGLWTEDDEQRNAELLRRQDILAAAWEKMSGMNVAEADFEAEWMKLRAASLTDAGLHVVFEADASN</sequence>
<gene>
    <name evidence="2" type="ORF">ABGN05_28660</name>
</gene>
<dbReference type="SUPFAM" id="SSF53850">
    <property type="entry name" value="Periplasmic binding protein-like II"/>
    <property type="match status" value="1"/>
</dbReference>
<name>A0ABV3SS36_9HYPH</name>
<comment type="caution">
    <text evidence="2">The sequence shown here is derived from an EMBL/GenBank/DDBJ whole genome shotgun (WGS) entry which is preliminary data.</text>
</comment>
<evidence type="ECO:0000313" key="2">
    <source>
        <dbReference type="EMBL" id="MEX0409620.1"/>
    </source>
</evidence>
<feature type="chain" id="PRO_5046554509" evidence="1">
    <location>
        <begin position="26"/>
        <end position="390"/>
    </location>
</feature>
<keyword evidence="3" id="KW-1185">Reference proteome</keyword>
<evidence type="ECO:0000313" key="3">
    <source>
        <dbReference type="Proteomes" id="UP001556692"/>
    </source>
</evidence>
<dbReference type="RefSeq" id="WP_367957483.1">
    <property type="nucleotide sequence ID" value="NZ_JBDPGJ010000010.1"/>
</dbReference>
<keyword evidence="1" id="KW-0732">Signal</keyword>
<dbReference type="Gene3D" id="3.40.190.10">
    <property type="entry name" value="Periplasmic binding protein-like II"/>
    <property type="match status" value="2"/>
</dbReference>
<accession>A0ABV3SS36</accession>